<protein>
    <recommendedName>
        <fullName evidence="2">MATH domain-containing protein</fullName>
    </recommendedName>
</protein>
<keyword evidence="4" id="KW-1185">Reference proteome</keyword>
<reference evidence="3" key="1">
    <citation type="submission" date="2023-07" db="EMBL/GenBank/DDBJ databases">
        <title>draft genome sequence of fig (Ficus carica).</title>
        <authorList>
            <person name="Takahashi T."/>
            <person name="Nishimura K."/>
        </authorList>
    </citation>
    <scope>NUCLEOTIDE SEQUENCE</scope>
</reference>
<dbReference type="PROSITE" id="PS50144">
    <property type="entry name" value="MATH"/>
    <property type="match status" value="1"/>
</dbReference>
<feature type="non-terminal residue" evidence="3">
    <location>
        <position position="1"/>
    </location>
</feature>
<dbReference type="InterPro" id="IPR002083">
    <property type="entry name" value="MATH/TRAF_dom"/>
</dbReference>
<evidence type="ECO:0000256" key="1">
    <source>
        <dbReference type="SAM" id="MobiDB-lite"/>
    </source>
</evidence>
<evidence type="ECO:0000313" key="3">
    <source>
        <dbReference type="EMBL" id="GMN35419.1"/>
    </source>
</evidence>
<evidence type="ECO:0000259" key="2">
    <source>
        <dbReference type="PROSITE" id="PS50144"/>
    </source>
</evidence>
<evidence type="ECO:0000313" key="4">
    <source>
        <dbReference type="Proteomes" id="UP001187192"/>
    </source>
</evidence>
<feature type="region of interest" description="Disordered" evidence="1">
    <location>
        <begin position="23"/>
        <end position="51"/>
    </location>
</feature>
<accession>A0AA87ZLC2</accession>
<organism evidence="3 4">
    <name type="scientific">Ficus carica</name>
    <name type="common">Common fig</name>
    <dbReference type="NCBI Taxonomy" id="3494"/>
    <lineage>
        <taxon>Eukaryota</taxon>
        <taxon>Viridiplantae</taxon>
        <taxon>Streptophyta</taxon>
        <taxon>Embryophyta</taxon>
        <taxon>Tracheophyta</taxon>
        <taxon>Spermatophyta</taxon>
        <taxon>Magnoliopsida</taxon>
        <taxon>eudicotyledons</taxon>
        <taxon>Gunneridae</taxon>
        <taxon>Pentapetalae</taxon>
        <taxon>rosids</taxon>
        <taxon>fabids</taxon>
        <taxon>Rosales</taxon>
        <taxon>Moraceae</taxon>
        <taxon>Ficeae</taxon>
        <taxon>Ficus</taxon>
    </lineage>
</organism>
<dbReference type="EMBL" id="BTGU01006189">
    <property type="protein sequence ID" value="GMN35419.1"/>
    <property type="molecule type" value="Genomic_DNA"/>
</dbReference>
<name>A0AA87ZLC2_FICCA</name>
<feature type="compositionally biased region" description="Polar residues" evidence="1">
    <location>
        <begin position="38"/>
        <end position="51"/>
    </location>
</feature>
<sequence>WNGYLKNDTIIVEVEFLTVSETKAFPEIKDGKEESDSSHSSGNKTGSESEK</sequence>
<feature type="domain" description="MATH" evidence="2">
    <location>
        <begin position="1"/>
        <end position="16"/>
    </location>
</feature>
<proteinExistence type="predicted"/>
<dbReference type="AlphaFoldDB" id="A0AA87ZLC2"/>
<gene>
    <name evidence="3" type="ORF">TIFTF001_048451</name>
</gene>
<feature type="compositionally biased region" description="Basic and acidic residues" evidence="1">
    <location>
        <begin position="24"/>
        <end position="37"/>
    </location>
</feature>
<comment type="caution">
    <text evidence="3">The sequence shown here is derived from an EMBL/GenBank/DDBJ whole genome shotgun (WGS) entry which is preliminary data.</text>
</comment>
<dbReference type="Proteomes" id="UP001187192">
    <property type="component" value="Unassembled WGS sequence"/>
</dbReference>